<protein>
    <submittedName>
        <fullName evidence="1">Uncharacterized protein</fullName>
    </submittedName>
</protein>
<organism evidence="1 2">
    <name type="scientific">Flectobacillus longus</name>
    <dbReference type="NCBI Taxonomy" id="2984207"/>
    <lineage>
        <taxon>Bacteria</taxon>
        <taxon>Pseudomonadati</taxon>
        <taxon>Bacteroidota</taxon>
        <taxon>Cytophagia</taxon>
        <taxon>Cytophagales</taxon>
        <taxon>Flectobacillaceae</taxon>
        <taxon>Flectobacillus</taxon>
    </lineage>
</organism>
<evidence type="ECO:0000313" key="2">
    <source>
        <dbReference type="Proteomes" id="UP001236569"/>
    </source>
</evidence>
<dbReference type="Proteomes" id="UP001236569">
    <property type="component" value="Unassembled WGS sequence"/>
</dbReference>
<dbReference type="EMBL" id="JASHID010000011">
    <property type="protein sequence ID" value="MDI9865676.1"/>
    <property type="molecule type" value="Genomic_DNA"/>
</dbReference>
<sequence>MFGDHYTVAVSPIDRTLQFEKTFPLLTRFSLGLVWNPLTKDETASSFQNNKLFDKAYKIARNHLAVALLVNVLQLSYSSEFSSSNPIDVGFGLGYRNKNFLIL</sequence>
<name>A0ABT6YR75_9BACT</name>
<accession>A0ABT6YR75</accession>
<gene>
    <name evidence="1" type="ORF">QM480_15130</name>
</gene>
<evidence type="ECO:0000313" key="1">
    <source>
        <dbReference type="EMBL" id="MDI9865676.1"/>
    </source>
</evidence>
<dbReference type="RefSeq" id="WP_283370648.1">
    <property type="nucleotide sequence ID" value="NZ_JASHID010000011.1"/>
</dbReference>
<proteinExistence type="predicted"/>
<comment type="caution">
    <text evidence="1">The sequence shown here is derived from an EMBL/GenBank/DDBJ whole genome shotgun (WGS) entry which is preliminary data.</text>
</comment>
<reference evidence="1 2" key="1">
    <citation type="submission" date="2023-05" db="EMBL/GenBank/DDBJ databases">
        <title>Novel species of genus Flectobacillus isolated from stream in China.</title>
        <authorList>
            <person name="Lu H."/>
        </authorList>
    </citation>
    <scope>NUCLEOTIDE SEQUENCE [LARGE SCALE GENOMIC DNA]</scope>
    <source>
        <strain evidence="1 2">DC10W</strain>
    </source>
</reference>
<keyword evidence="2" id="KW-1185">Reference proteome</keyword>